<evidence type="ECO:0000256" key="2">
    <source>
        <dbReference type="SAM" id="SignalP"/>
    </source>
</evidence>
<organism evidence="3 4">
    <name type="scientific">Lamprobacter modestohalophilus</name>
    <dbReference type="NCBI Taxonomy" id="1064514"/>
    <lineage>
        <taxon>Bacteria</taxon>
        <taxon>Pseudomonadati</taxon>
        <taxon>Pseudomonadota</taxon>
        <taxon>Gammaproteobacteria</taxon>
        <taxon>Chromatiales</taxon>
        <taxon>Chromatiaceae</taxon>
        <taxon>Lamprobacter</taxon>
    </lineage>
</organism>
<feature type="compositionally biased region" description="Low complexity" evidence="1">
    <location>
        <begin position="28"/>
        <end position="39"/>
    </location>
</feature>
<gene>
    <name evidence="3" type="ORF">CKO42_18630</name>
</gene>
<protein>
    <submittedName>
        <fullName evidence="3">Uncharacterized protein</fullName>
    </submittedName>
</protein>
<proteinExistence type="predicted"/>
<evidence type="ECO:0000313" key="4">
    <source>
        <dbReference type="Proteomes" id="UP001138768"/>
    </source>
</evidence>
<evidence type="ECO:0000256" key="1">
    <source>
        <dbReference type="SAM" id="MobiDB-lite"/>
    </source>
</evidence>
<dbReference type="EMBL" id="NRRY01000039">
    <property type="protein sequence ID" value="MBK1620420.1"/>
    <property type="molecule type" value="Genomic_DNA"/>
</dbReference>
<accession>A0A9X0WC23</accession>
<sequence>MIFILLLIASAVVGYLFFTQTPTAETASETAAPAAAKASSGRDVIPLKIPGQSRKPTQEDDG</sequence>
<feature type="region of interest" description="Disordered" evidence="1">
    <location>
        <begin position="28"/>
        <end position="62"/>
    </location>
</feature>
<dbReference type="AlphaFoldDB" id="A0A9X0WC23"/>
<name>A0A9X0WC23_9GAMM</name>
<comment type="caution">
    <text evidence="3">The sequence shown here is derived from an EMBL/GenBank/DDBJ whole genome shotgun (WGS) entry which is preliminary data.</text>
</comment>
<keyword evidence="4" id="KW-1185">Reference proteome</keyword>
<reference evidence="3 4" key="1">
    <citation type="journal article" date="2020" name="Microorganisms">
        <title>Osmotic Adaptation and Compatible Solute Biosynthesis of Phototrophic Bacteria as Revealed from Genome Analyses.</title>
        <authorList>
            <person name="Imhoff J.F."/>
            <person name="Rahn T."/>
            <person name="Kunzel S."/>
            <person name="Keller A."/>
            <person name="Neulinger S.C."/>
        </authorList>
    </citation>
    <scope>NUCLEOTIDE SEQUENCE [LARGE SCALE GENOMIC DNA]</scope>
    <source>
        <strain evidence="3 4">DSM 25653</strain>
    </source>
</reference>
<feature type="signal peptide" evidence="2">
    <location>
        <begin position="1"/>
        <end position="24"/>
    </location>
</feature>
<keyword evidence="2" id="KW-0732">Signal</keyword>
<evidence type="ECO:0000313" key="3">
    <source>
        <dbReference type="EMBL" id="MBK1620420.1"/>
    </source>
</evidence>
<dbReference type="Proteomes" id="UP001138768">
    <property type="component" value="Unassembled WGS sequence"/>
</dbReference>
<feature type="chain" id="PRO_5040905733" evidence="2">
    <location>
        <begin position="25"/>
        <end position="62"/>
    </location>
</feature>